<name>A0A1Y3BY13_HELAN</name>
<protein>
    <submittedName>
        <fullName evidence="2">Uncharacterized protein</fullName>
    </submittedName>
</protein>
<sequence length="254" mass="29057">MIYSRKNLNSYILFAVGSVFLVFSASYFPWGFKIYSFFMGLHRDLRCIIFSLLFSCALSLFKWRSYFQVYYGSLFLWIFLLIVAGGISHPVIAWCDAGNPSPPLSPPGQPLPQPETPPAPAPVPVVIPQLPQPLLSDEERSRILYQRYLINNWGGNDDLGRMVSTINAQLLVERYVEAALVSDGFHPQAILNEYRDIRGSLHSPQGHLLSVRTYESYVTQIRELGTRESVPYRRVLRAINHDLLLPRRIGNRWV</sequence>
<evidence type="ECO:0000313" key="2">
    <source>
        <dbReference type="EMBL" id="OTF84733.1"/>
    </source>
</evidence>
<keyword evidence="1" id="KW-0812">Transmembrane</keyword>
<reference evidence="3" key="1">
    <citation type="journal article" date="2017" name="Nature">
        <title>The sunflower genome provides insights into oil metabolism, flowering and Asterid evolution.</title>
        <authorList>
            <person name="Badouin H."/>
            <person name="Gouzy J."/>
            <person name="Grassa C.J."/>
            <person name="Murat F."/>
            <person name="Staton S.E."/>
            <person name="Cottret L."/>
            <person name="Lelandais-Briere C."/>
            <person name="Owens G.L."/>
            <person name="Carrere S."/>
            <person name="Mayjonade B."/>
            <person name="Legrand L."/>
            <person name="Gill N."/>
            <person name="Kane N.C."/>
            <person name="Bowers J.E."/>
            <person name="Hubner S."/>
            <person name="Bellec A."/>
            <person name="Berard A."/>
            <person name="Berges H."/>
            <person name="Blanchet N."/>
            <person name="Boniface M.C."/>
            <person name="Brunel D."/>
            <person name="Catrice O."/>
            <person name="Chaidir N."/>
            <person name="Claudel C."/>
            <person name="Donnadieu C."/>
            <person name="Faraut T."/>
            <person name="Fievet G."/>
            <person name="Helmstetter N."/>
            <person name="King M."/>
            <person name="Knapp S.J."/>
            <person name="Lai Z."/>
            <person name="Le Paslier M.C."/>
            <person name="Lippi Y."/>
            <person name="Lorenzon L."/>
            <person name="Mandel J.R."/>
            <person name="Marage G."/>
            <person name="Marchand G."/>
            <person name="Marquand E."/>
            <person name="Bret-Mestries E."/>
            <person name="Morien E."/>
            <person name="Nambeesan S."/>
            <person name="Nguyen T."/>
            <person name="Pegot-Espagnet P."/>
            <person name="Pouilly N."/>
            <person name="Raftis F."/>
            <person name="Sallet E."/>
            <person name="Schiex T."/>
            <person name="Thomas J."/>
            <person name="Vandecasteele C."/>
            <person name="Vares D."/>
            <person name="Vear F."/>
            <person name="Vautrin S."/>
            <person name="Crespi M."/>
            <person name="Mangin B."/>
            <person name="Burke J.M."/>
            <person name="Salse J."/>
            <person name="Munos S."/>
            <person name="Vincourt P."/>
            <person name="Rieseberg L.H."/>
            <person name="Langlade N.B."/>
        </authorList>
    </citation>
    <scope>NUCLEOTIDE SEQUENCE [LARGE SCALE GENOMIC DNA]</scope>
    <source>
        <strain evidence="3">cv. SF193</strain>
    </source>
</reference>
<keyword evidence="1" id="KW-1133">Transmembrane helix</keyword>
<accession>A0A1Y3BY13</accession>
<feature type="transmembrane region" description="Helical" evidence="1">
    <location>
        <begin position="12"/>
        <end position="32"/>
    </location>
</feature>
<proteinExistence type="predicted"/>
<keyword evidence="2" id="KW-0496">Mitochondrion</keyword>
<evidence type="ECO:0000313" key="3">
    <source>
        <dbReference type="Proteomes" id="UP000215914"/>
    </source>
</evidence>
<dbReference type="OMA" id="YLINNWG"/>
<dbReference type="Proteomes" id="UP000215914">
    <property type="component" value="Mitochondrion MT"/>
</dbReference>
<gene>
    <name evidence="2" type="ORF">HannXRQ_MTg0579591</name>
</gene>
<keyword evidence="1" id="KW-0472">Membrane</keyword>
<organism evidence="2 3">
    <name type="scientific">Helianthus annuus</name>
    <name type="common">Common sunflower</name>
    <dbReference type="NCBI Taxonomy" id="4232"/>
    <lineage>
        <taxon>Eukaryota</taxon>
        <taxon>Viridiplantae</taxon>
        <taxon>Streptophyta</taxon>
        <taxon>Embryophyta</taxon>
        <taxon>Tracheophyta</taxon>
        <taxon>Spermatophyta</taxon>
        <taxon>Magnoliopsida</taxon>
        <taxon>eudicotyledons</taxon>
        <taxon>Gunneridae</taxon>
        <taxon>Pentapetalae</taxon>
        <taxon>asterids</taxon>
        <taxon>campanulids</taxon>
        <taxon>Asterales</taxon>
        <taxon>Asteraceae</taxon>
        <taxon>Asteroideae</taxon>
        <taxon>Heliantheae alliance</taxon>
        <taxon>Heliantheae</taxon>
        <taxon>Helianthus</taxon>
    </lineage>
</organism>
<keyword evidence="3" id="KW-1185">Reference proteome</keyword>
<feature type="transmembrane region" description="Helical" evidence="1">
    <location>
        <begin position="69"/>
        <end position="87"/>
    </location>
</feature>
<dbReference type="InParanoid" id="A0A1Y3BY13"/>
<feature type="transmembrane region" description="Helical" evidence="1">
    <location>
        <begin position="44"/>
        <end position="63"/>
    </location>
</feature>
<dbReference type="EMBL" id="CM007908">
    <property type="protein sequence ID" value="OTF84733.1"/>
    <property type="molecule type" value="Genomic_DNA"/>
</dbReference>
<evidence type="ECO:0000256" key="1">
    <source>
        <dbReference type="SAM" id="Phobius"/>
    </source>
</evidence>
<geneLocation type="mitochondrion" evidence="2"/>
<dbReference type="AlphaFoldDB" id="A0A1Y3BY13"/>